<organism evidence="6 7">
    <name type="scientific">Exidia glandulosa HHB12029</name>
    <dbReference type="NCBI Taxonomy" id="1314781"/>
    <lineage>
        <taxon>Eukaryota</taxon>
        <taxon>Fungi</taxon>
        <taxon>Dikarya</taxon>
        <taxon>Basidiomycota</taxon>
        <taxon>Agaricomycotina</taxon>
        <taxon>Agaricomycetes</taxon>
        <taxon>Auriculariales</taxon>
        <taxon>Exidiaceae</taxon>
        <taxon>Exidia</taxon>
    </lineage>
</organism>
<feature type="domain" description="MYND-type" evidence="5">
    <location>
        <begin position="351"/>
        <end position="397"/>
    </location>
</feature>
<accession>A0A166AR21</accession>
<reference evidence="6 7" key="1">
    <citation type="journal article" date="2016" name="Mol. Biol. Evol.">
        <title>Comparative Genomics of Early-Diverging Mushroom-Forming Fungi Provides Insights into the Origins of Lignocellulose Decay Capabilities.</title>
        <authorList>
            <person name="Nagy L.G."/>
            <person name="Riley R."/>
            <person name="Tritt A."/>
            <person name="Adam C."/>
            <person name="Daum C."/>
            <person name="Floudas D."/>
            <person name="Sun H."/>
            <person name="Yadav J.S."/>
            <person name="Pangilinan J."/>
            <person name="Larsson K.H."/>
            <person name="Matsuura K."/>
            <person name="Barry K."/>
            <person name="Labutti K."/>
            <person name="Kuo R."/>
            <person name="Ohm R.A."/>
            <person name="Bhattacharya S.S."/>
            <person name="Shirouzu T."/>
            <person name="Yoshinaga Y."/>
            <person name="Martin F.M."/>
            <person name="Grigoriev I.V."/>
            <person name="Hibbett D.S."/>
        </authorList>
    </citation>
    <scope>NUCLEOTIDE SEQUENCE [LARGE SCALE GENOMIC DNA]</scope>
    <source>
        <strain evidence="6 7">HHB12029</strain>
    </source>
</reference>
<gene>
    <name evidence="6" type="ORF">EXIGLDRAFT_737105</name>
</gene>
<evidence type="ECO:0000256" key="3">
    <source>
        <dbReference type="ARBA" id="ARBA00022833"/>
    </source>
</evidence>
<dbReference type="STRING" id="1314781.A0A166AR21"/>
<dbReference type="AlphaFoldDB" id="A0A166AR21"/>
<protein>
    <recommendedName>
        <fullName evidence="5">MYND-type domain-containing protein</fullName>
    </recommendedName>
</protein>
<dbReference type="Gene3D" id="6.10.140.2220">
    <property type="match status" value="1"/>
</dbReference>
<dbReference type="GO" id="GO:0008270">
    <property type="term" value="F:zinc ion binding"/>
    <property type="evidence" value="ECO:0007669"/>
    <property type="project" value="UniProtKB-KW"/>
</dbReference>
<dbReference type="InParanoid" id="A0A166AR21"/>
<evidence type="ECO:0000256" key="4">
    <source>
        <dbReference type="PROSITE-ProRule" id="PRU00134"/>
    </source>
</evidence>
<evidence type="ECO:0000313" key="7">
    <source>
        <dbReference type="Proteomes" id="UP000077266"/>
    </source>
</evidence>
<dbReference type="EMBL" id="KV425974">
    <property type="protein sequence ID" value="KZV94349.1"/>
    <property type="molecule type" value="Genomic_DNA"/>
</dbReference>
<dbReference type="OrthoDB" id="2998255at2759"/>
<keyword evidence="1" id="KW-0479">Metal-binding</keyword>
<evidence type="ECO:0000256" key="2">
    <source>
        <dbReference type="ARBA" id="ARBA00022771"/>
    </source>
</evidence>
<dbReference type="Proteomes" id="UP000077266">
    <property type="component" value="Unassembled WGS sequence"/>
</dbReference>
<dbReference type="PROSITE" id="PS50865">
    <property type="entry name" value="ZF_MYND_2"/>
    <property type="match status" value="1"/>
</dbReference>
<keyword evidence="2 4" id="KW-0863">Zinc-finger</keyword>
<keyword evidence="3" id="KW-0862">Zinc</keyword>
<dbReference type="SUPFAM" id="SSF144232">
    <property type="entry name" value="HIT/MYND zinc finger-like"/>
    <property type="match status" value="1"/>
</dbReference>
<evidence type="ECO:0000259" key="5">
    <source>
        <dbReference type="PROSITE" id="PS50865"/>
    </source>
</evidence>
<proteinExistence type="predicted"/>
<keyword evidence="7" id="KW-1185">Reference proteome</keyword>
<evidence type="ECO:0000313" key="6">
    <source>
        <dbReference type="EMBL" id="KZV94349.1"/>
    </source>
</evidence>
<name>A0A166AR21_EXIGL</name>
<dbReference type="Pfam" id="PF01753">
    <property type="entry name" value="zf-MYND"/>
    <property type="match status" value="1"/>
</dbReference>
<evidence type="ECO:0000256" key="1">
    <source>
        <dbReference type="ARBA" id="ARBA00022723"/>
    </source>
</evidence>
<dbReference type="InterPro" id="IPR002893">
    <property type="entry name" value="Znf_MYND"/>
</dbReference>
<sequence length="469" mass="52986">MERRALALAAQLTPAHQPTLCMGCFTLFMQGQTQDDSQLRQLRLKCHDYFSALMSFIVTERSWSLEDRAACSGRLLRCWRKCRSCSNPPARARIQELETKLFDLVYEQLCVHISLCFIQDNTRAVESNKLSKKGLWPTSEDDLFPFGVAKGVEAIVKAYTLLPSIACIVNPMLSVQRPLVLPELLKDIHRTTLVASMVAELGRIAAILVSKGDEIRKAGTPPHNSAILLIAGVHPSAVQVQVFFLWTMFSGSDAAPGEGELLVRGFELELYENLTTILSFIPNVHKESWSAVSADIACQLYPHIPADSRPKDSDVPAYVREWAQRIMERTDHYSTLFQTLKYVRARRSCWGPGCGKTVQETRKMLSLCAQCKYVQYCSKECQKRDWKSEPYPHKRICAMLHPISIFAREDMNVVEFRKACEECRYPTDFAITLAEWYDDAVTGTRNATEIEAAIPNEEVLDAYKTLAAS</sequence>